<comment type="subcellular location">
    <subcellularLocation>
        <location evidence="1">Secreted</location>
        <location evidence="1">Extracellular space</location>
        <location evidence="1">Apoplast</location>
    </subcellularLocation>
</comment>
<reference evidence="6" key="1">
    <citation type="submission" date="2015-07" db="EMBL/GenBank/DDBJ databases">
        <title>Transcriptome Assembly of Anthurium amnicola.</title>
        <authorList>
            <person name="Suzuki J."/>
        </authorList>
    </citation>
    <scope>NUCLEOTIDE SEQUENCE</scope>
</reference>
<comment type="similarity">
    <text evidence="5">Belongs to the EXORDIUM family.</text>
</comment>
<dbReference type="PANTHER" id="PTHR31279:SF7">
    <property type="entry name" value="PROTEIN EXORDIUM-LIKE 3"/>
    <property type="match status" value="1"/>
</dbReference>
<keyword evidence="3" id="KW-0964">Secreted</keyword>
<dbReference type="InterPro" id="IPR006766">
    <property type="entry name" value="EXORDIUM-like"/>
</dbReference>
<dbReference type="PANTHER" id="PTHR31279">
    <property type="entry name" value="PROTEIN EXORDIUM-LIKE 5"/>
    <property type="match status" value="1"/>
</dbReference>
<dbReference type="AlphaFoldDB" id="A0A1D1YC57"/>
<dbReference type="Pfam" id="PF04674">
    <property type="entry name" value="Phi_1"/>
    <property type="match status" value="1"/>
</dbReference>
<dbReference type="EMBL" id="GDJX01015708">
    <property type="protein sequence ID" value="JAT52228.1"/>
    <property type="molecule type" value="Transcribed_RNA"/>
</dbReference>
<sequence>MSTDPTMPTARLQRRPPVVGTATFPVPVLLLLAAIAALVPSCAAWRPWPPTALLNLTASGAAPPTALDVGGSKRYEGSSEFVQLRYHMGPVLAANITVHIIWYGAGWSRPQKRTIRAFLRSLSDESAPHPSVAGWWRTVRLYTDQTGANVTARVALGPERTDRRCSHGRLLTRLSVQHVIRAAVTAPRRPLPVNPRGGLYLLLTSSDVAVQDFCAGSCGFHYFTFPSIVGYTLPYAWIGNSAARCPGSCAYPFAIPDYFLPPAPGGKKRQPAPAPNGDPGVDGMVSVIGHELAEMATNPLVNAWYAGADPSFPTEIADLCEGIYGTGGGGAYTGQVTVDGRDGAWYNLHGSGGRRFLVQWVWHPHLGYCFGPNALDQ</sequence>
<keyword evidence="2" id="KW-0052">Apoplast</keyword>
<dbReference type="GO" id="GO:0048046">
    <property type="term" value="C:apoplast"/>
    <property type="evidence" value="ECO:0007669"/>
    <property type="project" value="UniProtKB-SubCell"/>
</dbReference>
<name>A0A1D1YC57_9ARAE</name>
<evidence type="ECO:0000256" key="1">
    <source>
        <dbReference type="ARBA" id="ARBA00004271"/>
    </source>
</evidence>
<accession>A0A1D1YC57</accession>
<evidence type="ECO:0000256" key="3">
    <source>
        <dbReference type="ARBA" id="ARBA00022525"/>
    </source>
</evidence>
<evidence type="ECO:0000256" key="4">
    <source>
        <dbReference type="ARBA" id="ARBA00022729"/>
    </source>
</evidence>
<evidence type="ECO:0000256" key="5">
    <source>
        <dbReference type="ARBA" id="ARBA00023591"/>
    </source>
</evidence>
<protein>
    <submittedName>
        <fullName evidence="6">Zinc finger protein 319</fullName>
    </submittedName>
</protein>
<proteinExistence type="inferred from homology"/>
<evidence type="ECO:0000313" key="6">
    <source>
        <dbReference type="EMBL" id="JAT52228.1"/>
    </source>
</evidence>
<gene>
    <name evidence="6" type="primary">Znf319_1</name>
    <name evidence="6" type="ORF">g.102240</name>
</gene>
<keyword evidence="4" id="KW-0732">Signal</keyword>
<organism evidence="6">
    <name type="scientific">Anthurium amnicola</name>
    <dbReference type="NCBI Taxonomy" id="1678845"/>
    <lineage>
        <taxon>Eukaryota</taxon>
        <taxon>Viridiplantae</taxon>
        <taxon>Streptophyta</taxon>
        <taxon>Embryophyta</taxon>
        <taxon>Tracheophyta</taxon>
        <taxon>Spermatophyta</taxon>
        <taxon>Magnoliopsida</taxon>
        <taxon>Liliopsida</taxon>
        <taxon>Araceae</taxon>
        <taxon>Pothoideae</taxon>
        <taxon>Potheae</taxon>
        <taxon>Anthurium</taxon>
    </lineage>
</organism>
<evidence type="ECO:0000256" key="2">
    <source>
        <dbReference type="ARBA" id="ARBA00022523"/>
    </source>
</evidence>